<keyword evidence="9" id="KW-1185">Reference proteome</keyword>
<keyword evidence="3 6" id="KW-1133">Transmembrane helix</keyword>
<reference evidence="8 9" key="1">
    <citation type="submission" date="2023-09" db="EMBL/GenBank/DDBJ databases">
        <title>Micromonospora halotolerans DSM 45598 genome sequence.</title>
        <authorList>
            <person name="Mo P."/>
        </authorList>
    </citation>
    <scope>NUCLEOTIDE SEQUENCE [LARGE SCALE GENOMIC DNA]</scope>
    <source>
        <strain evidence="8 9">DSM 45598</strain>
    </source>
</reference>
<feature type="region of interest" description="Disordered" evidence="5">
    <location>
        <begin position="286"/>
        <end position="316"/>
    </location>
</feature>
<gene>
    <name evidence="8" type="ORF">RMN56_25195</name>
</gene>
<evidence type="ECO:0000256" key="5">
    <source>
        <dbReference type="SAM" id="MobiDB-lite"/>
    </source>
</evidence>
<evidence type="ECO:0000313" key="8">
    <source>
        <dbReference type="EMBL" id="WNM38403.1"/>
    </source>
</evidence>
<evidence type="ECO:0000313" key="9">
    <source>
        <dbReference type="Proteomes" id="UP001303001"/>
    </source>
</evidence>
<dbReference type="InterPro" id="IPR049453">
    <property type="entry name" value="Memb_transporter_dom"/>
</dbReference>
<comment type="subcellular location">
    <subcellularLocation>
        <location evidence="1">Membrane</location>
        <topology evidence="1">Multi-pass membrane protein</topology>
    </subcellularLocation>
</comment>
<proteinExistence type="predicted"/>
<keyword evidence="2 6" id="KW-0812">Transmembrane</keyword>
<dbReference type="RefSeq" id="WP_313720040.1">
    <property type="nucleotide sequence ID" value="NZ_CP134876.1"/>
</dbReference>
<feature type="transmembrane region" description="Helical" evidence="6">
    <location>
        <begin position="44"/>
        <end position="64"/>
    </location>
</feature>
<protein>
    <submittedName>
        <fullName evidence="8">FUSC family protein</fullName>
    </submittedName>
</protein>
<feature type="domain" description="Integral membrane bound transporter" evidence="7">
    <location>
        <begin position="404"/>
        <end position="525"/>
    </location>
</feature>
<feature type="region of interest" description="Disordered" evidence="5">
    <location>
        <begin position="711"/>
        <end position="744"/>
    </location>
</feature>
<feature type="transmembrane region" description="Helical" evidence="6">
    <location>
        <begin position="439"/>
        <end position="456"/>
    </location>
</feature>
<keyword evidence="4 6" id="KW-0472">Membrane</keyword>
<evidence type="ECO:0000256" key="4">
    <source>
        <dbReference type="ARBA" id="ARBA00023136"/>
    </source>
</evidence>
<feature type="compositionally biased region" description="Polar residues" evidence="5">
    <location>
        <begin position="729"/>
        <end position="744"/>
    </location>
</feature>
<feature type="compositionally biased region" description="Low complexity" evidence="5">
    <location>
        <begin position="296"/>
        <end position="305"/>
    </location>
</feature>
<dbReference type="EMBL" id="CP134876">
    <property type="protein sequence ID" value="WNM38403.1"/>
    <property type="molecule type" value="Genomic_DNA"/>
</dbReference>
<dbReference type="Pfam" id="PF13515">
    <property type="entry name" value="FUSC_2"/>
    <property type="match status" value="1"/>
</dbReference>
<organism evidence="8 9">
    <name type="scientific">Micromonospora halotolerans</name>
    <dbReference type="NCBI Taxonomy" id="709879"/>
    <lineage>
        <taxon>Bacteria</taxon>
        <taxon>Bacillati</taxon>
        <taxon>Actinomycetota</taxon>
        <taxon>Actinomycetes</taxon>
        <taxon>Micromonosporales</taxon>
        <taxon>Micromonosporaceae</taxon>
        <taxon>Micromonospora</taxon>
    </lineage>
</organism>
<feature type="transmembrane region" description="Helical" evidence="6">
    <location>
        <begin position="463"/>
        <end position="482"/>
    </location>
</feature>
<sequence length="744" mass="77623">MRRRPGGELRDRLRRRDPGYRLIRRAARLTVVASLTFYGCRYGLGSVTLATYALFATVATGSFAQLPGRAAVRARTLLAALPVAWALVAVGTVLAVNTAAAAAGMLVIGFAVAFAGVGGPRLVGLANALQLFYILACFPPYQPDTLPARLAGVTLGVALVALAEVTLWPDPAPVSFPQRLDAAAGGLADLLDALADVLVGRPGAAGAAARRHARAAQLLDQVRMSRLPVTARPTSAGRHDRAWRDAAAAAQEMLAVAESLASRPDVPGSGDPDLAGALRRCAAALRRSADRTVRRPGTPAAGGPEPATPPPSWRAAGPVRLRVDAAVRTLADQAGTYATAIGIATGPRGRRAARPVEAGADRFWYAGRSTWSLYRRQFRAHLTPRSVYLEGAVRLAVALSAARVIAGIVNLQHGFWVLLATLSLMRASASDTRTTLRPALVGTVAGGAAGGLLLLVSPERQAYAALLPLALVLAFGVGPLLGLGWAQALLTLLLIVVFAQLNPASWQLAGARVVDVAIGAVVGVLAGLLLWPRGSGAELCRNAGAYLAASGRAAERIAEAFAGTADARAAVTAARRAEALATASFVQYHGERHDPRLSHIDWDAVLAAAHRATYGGQALLADRRPGVLARWPGPAAALVAWAGRLRDGYAGLGRQVTRGRVDRPPAPTDPPGDVARQVHGMVRDGEDRPEVLALVEVDGWLGDLDAHLRRAGTAVPEEPPQPIRPPAVTNHSPVSQSDGPPTTR</sequence>
<evidence type="ECO:0000256" key="1">
    <source>
        <dbReference type="ARBA" id="ARBA00004141"/>
    </source>
</evidence>
<dbReference type="Proteomes" id="UP001303001">
    <property type="component" value="Chromosome"/>
</dbReference>
<feature type="transmembrane region" description="Helical" evidence="6">
    <location>
        <begin position="100"/>
        <end position="117"/>
    </location>
</feature>
<accession>A0ABY9ZT50</accession>
<feature type="transmembrane region" description="Helical" evidence="6">
    <location>
        <begin position="76"/>
        <end position="94"/>
    </location>
</feature>
<name>A0ABY9ZT50_9ACTN</name>
<evidence type="ECO:0000256" key="6">
    <source>
        <dbReference type="SAM" id="Phobius"/>
    </source>
</evidence>
<feature type="transmembrane region" description="Helical" evidence="6">
    <location>
        <begin position="513"/>
        <end position="531"/>
    </location>
</feature>
<evidence type="ECO:0000259" key="7">
    <source>
        <dbReference type="Pfam" id="PF13515"/>
    </source>
</evidence>
<evidence type="ECO:0000256" key="2">
    <source>
        <dbReference type="ARBA" id="ARBA00022692"/>
    </source>
</evidence>
<evidence type="ECO:0000256" key="3">
    <source>
        <dbReference type="ARBA" id="ARBA00022989"/>
    </source>
</evidence>